<evidence type="ECO:0000313" key="4">
    <source>
        <dbReference type="EMBL" id="APJ05078.1"/>
    </source>
</evidence>
<protein>
    <recommendedName>
        <fullName evidence="3">Response regulatory domain-containing protein</fullName>
    </recommendedName>
</protein>
<feature type="modified residue" description="4-aspartylphosphate" evidence="2">
    <location>
        <position position="54"/>
    </location>
</feature>
<dbReference type="STRING" id="1915309.AXG55_04125"/>
<evidence type="ECO:0000256" key="1">
    <source>
        <dbReference type="ARBA" id="ARBA00022553"/>
    </source>
</evidence>
<sequence length="123" mass="13999">MVKILVVDDSKPIHSLLEEMLESYNIVFHHVFNGQEAVNTIQDEKFDVDVILLDWEMPQLTGIEALPLLKKLRPDQIILMMTSKNSMLDIVEAIQKGAKDYIMKPFTKDILIGKITAAIGKDF</sequence>
<dbReference type="AlphaFoldDB" id="A0A1L4D4F9"/>
<dbReference type="Proteomes" id="UP000184731">
    <property type="component" value="Chromosome"/>
</dbReference>
<dbReference type="EMBL" id="CP017834">
    <property type="protein sequence ID" value="APJ05078.1"/>
    <property type="molecule type" value="Genomic_DNA"/>
</dbReference>
<dbReference type="PANTHER" id="PTHR44591:SF3">
    <property type="entry name" value="RESPONSE REGULATORY DOMAIN-CONTAINING PROTEIN"/>
    <property type="match status" value="1"/>
</dbReference>
<dbReference type="GO" id="GO:0000160">
    <property type="term" value="P:phosphorelay signal transduction system"/>
    <property type="evidence" value="ECO:0007669"/>
    <property type="project" value="InterPro"/>
</dbReference>
<dbReference type="Gene3D" id="3.40.50.2300">
    <property type="match status" value="1"/>
</dbReference>
<dbReference type="CDD" id="cd00156">
    <property type="entry name" value="REC"/>
    <property type="match status" value="1"/>
</dbReference>
<name>A0A1L4D4F9_9BACT</name>
<reference evidence="4 5" key="1">
    <citation type="submission" date="2016-10" db="EMBL/GenBank/DDBJ databases">
        <title>Silvanigrella aquatica sp. nov., isolated from a freshwater lake located in the Black Forest, Germany, description of Silvanigrellaceae fam. nov., Silvanigrellales ord. nov., reclassification of the order Bdellovibrionales in the class Oligoflexia, reclassification of the families Bacteriovoracaceae and Halobacteriovoraceae in the new order Bacteriovoracales ord. nov., and reclassification of the family Pseudobacteriovoracaceae in the order Oligoflexiales.</title>
        <authorList>
            <person name="Hahn M.W."/>
            <person name="Schmidt J."/>
            <person name="Koll U."/>
            <person name="Rohde M."/>
            <person name="Verbag S."/>
            <person name="Pitt A."/>
            <person name="Nakai R."/>
            <person name="Naganuma T."/>
            <person name="Lang E."/>
        </authorList>
    </citation>
    <scope>NUCLEOTIDE SEQUENCE [LARGE SCALE GENOMIC DNA]</scope>
    <source>
        <strain evidence="4 5">MWH-Nonnen-W8red</strain>
    </source>
</reference>
<evidence type="ECO:0000313" key="5">
    <source>
        <dbReference type="Proteomes" id="UP000184731"/>
    </source>
</evidence>
<dbReference type="SMART" id="SM00448">
    <property type="entry name" value="REC"/>
    <property type="match status" value="1"/>
</dbReference>
<feature type="domain" description="Response regulatory" evidence="3">
    <location>
        <begin position="3"/>
        <end position="119"/>
    </location>
</feature>
<dbReference type="SUPFAM" id="SSF52172">
    <property type="entry name" value="CheY-like"/>
    <property type="match status" value="1"/>
</dbReference>
<dbReference type="PROSITE" id="PS50110">
    <property type="entry name" value="RESPONSE_REGULATORY"/>
    <property type="match status" value="1"/>
</dbReference>
<keyword evidence="5" id="KW-1185">Reference proteome</keyword>
<dbReference type="InterPro" id="IPR050595">
    <property type="entry name" value="Bact_response_regulator"/>
</dbReference>
<dbReference type="InterPro" id="IPR011006">
    <property type="entry name" value="CheY-like_superfamily"/>
</dbReference>
<accession>A0A1L4D4F9</accession>
<keyword evidence="1 2" id="KW-0597">Phosphoprotein</keyword>
<dbReference type="KEGG" id="saqi:AXG55_04125"/>
<proteinExistence type="predicted"/>
<dbReference type="Pfam" id="PF00072">
    <property type="entry name" value="Response_reg"/>
    <property type="match status" value="1"/>
</dbReference>
<dbReference type="InterPro" id="IPR001789">
    <property type="entry name" value="Sig_transdc_resp-reg_receiver"/>
</dbReference>
<dbReference type="PANTHER" id="PTHR44591">
    <property type="entry name" value="STRESS RESPONSE REGULATOR PROTEIN 1"/>
    <property type="match status" value="1"/>
</dbReference>
<gene>
    <name evidence="4" type="ORF">AXG55_04125</name>
</gene>
<evidence type="ECO:0000256" key="2">
    <source>
        <dbReference type="PROSITE-ProRule" id="PRU00169"/>
    </source>
</evidence>
<organism evidence="4 5">
    <name type="scientific">Silvanigrella aquatica</name>
    <dbReference type="NCBI Taxonomy" id="1915309"/>
    <lineage>
        <taxon>Bacteria</taxon>
        <taxon>Pseudomonadati</taxon>
        <taxon>Bdellovibrionota</taxon>
        <taxon>Oligoflexia</taxon>
        <taxon>Silvanigrellales</taxon>
        <taxon>Silvanigrellaceae</taxon>
        <taxon>Silvanigrella</taxon>
    </lineage>
</organism>
<evidence type="ECO:0000259" key="3">
    <source>
        <dbReference type="PROSITE" id="PS50110"/>
    </source>
</evidence>